<dbReference type="OrthoDB" id="3065412at2759"/>
<evidence type="ECO:0000256" key="2">
    <source>
        <dbReference type="ARBA" id="ARBA00004613"/>
    </source>
</evidence>
<gene>
    <name evidence="16" type="ORF">LshimejAT787_0411740</name>
</gene>
<keyword evidence="6" id="KW-0349">Heme</keyword>
<keyword evidence="4" id="KW-1003">Cell membrane</keyword>
<protein>
    <recommendedName>
        <fullName evidence="15">CFEM domain-containing protein</fullName>
    </recommendedName>
</protein>
<feature type="signal peptide" evidence="14">
    <location>
        <begin position="1"/>
        <end position="23"/>
    </location>
</feature>
<reference evidence="16" key="1">
    <citation type="submission" date="2022-07" db="EMBL/GenBank/DDBJ databases">
        <title>The genome of Lyophyllum shimeji provides insight into the initial evolution of ectomycorrhizal fungal genome.</title>
        <authorList>
            <person name="Kobayashi Y."/>
            <person name="Shibata T."/>
            <person name="Hirakawa H."/>
            <person name="Shigenobu S."/>
            <person name="Nishiyama T."/>
            <person name="Yamada A."/>
            <person name="Hasebe M."/>
            <person name="Kawaguchi M."/>
        </authorList>
    </citation>
    <scope>NUCLEOTIDE SEQUENCE</scope>
    <source>
        <strain evidence="16">AT787</strain>
    </source>
</reference>
<dbReference type="GO" id="GO:0005886">
    <property type="term" value="C:plasma membrane"/>
    <property type="evidence" value="ECO:0007669"/>
    <property type="project" value="UniProtKB-SubCell"/>
</dbReference>
<dbReference type="InterPro" id="IPR051735">
    <property type="entry name" value="CFEM_domain"/>
</dbReference>
<evidence type="ECO:0000256" key="6">
    <source>
        <dbReference type="ARBA" id="ARBA00022617"/>
    </source>
</evidence>
<name>A0A9P3ULY4_LYOSH</name>
<comment type="subcellular location">
    <subcellularLocation>
        <location evidence="1">Cell membrane</location>
        <topology evidence="1">Lipid-anchor</topology>
        <topology evidence="1">GPI-anchor</topology>
    </subcellularLocation>
    <subcellularLocation>
        <location evidence="2">Secreted</location>
    </subcellularLocation>
</comment>
<evidence type="ECO:0000256" key="5">
    <source>
        <dbReference type="ARBA" id="ARBA00022525"/>
    </source>
</evidence>
<evidence type="ECO:0000256" key="11">
    <source>
        <dbReference type="ARBA" id="ARBA00023157"/>
    </source>
</evidence>
<evidence type="ECO:0000313" key="17">
    <source>
        <dbReference type="Proteomes" id="UP001063166"/>
    </source>
</evidence>
<keyword evidence="9" id="KW-0408">Iron</keyword>
<keyword evidence="5" id="KW-0964">Secreted</keyword>
<keyword evidence="12" id="KW-0325">Glycoprotein</keyword>
<dbReference type="InterPro" id="IPR008427">
    <property type="entry name" value="Extracellular_membr_CFEM_dom"/>
</dbReference>
<evidence type="ECO:0000256" key="12">
    <source>
        <dbReference type="ARBA" id="ARBA00023180"/>
    </source>
</evidence>
<keyword evidence="7" id="KW-0479">Metal-binding</keyword>
<feature type="chain" id="PRO_5040274864" description="CFEM domain-containing protein" evidence="14">
    <location>
        <begin position="24"/>
        <end position="198"/>
    </location>
</feature>
<evidence type="ECO:0000256" key="10">
    <source>
        <dbReference type="ARBA" id="ARBA00023136"/>
    </source>
</evidence>
<keyword evidence="8 14" id="KW-0732">Signal</keyword>
<dbReference type="GO" id="GO:0046872">
    <property type="term" value="F:metal ion binding"/>
    <property type="evidence" value="ECO:0007669"/>
    <property type="project" value="UniProtKB-KW"/>
</dbReference>
<feature type="domain" description="CFEM" evidence="15">
    <location>
        <begin position="4"/>
        <end position="115"/>
    </location>
</feature>
<proteinExistence type="inferred from homology"/>
<evidence type="ECO:0000256" key="13">
    <source>
        <dbReference type="ARBA" id="ARBA00023288"/>
    </source>
</evidence>
<evidence type="ECO:0000256" key="4">
    <source>
        <dbReference type="ARBA" id="ARBA00022475"/>
    </source>
</evidence>
<dbReference type="Proteomes" id="UP001063166">
    <property type="component" value="Unassembled WGS sequence"/>
</dbReference>
<dbReference type="PANTHER" id="PTHR37928:SF2">
    <property type="entry name" value="GPI ANCHORED CFEM DOMAIN PROTEIN (AFU_ORTHOLOGUE AFUA_6G10580)"/>
    <property type="match status" value="1"/>
</dbReference>
<organism evidence="16 17">
    <name type="scientific">Lyophyllum shimeji</name>
    <name type="common">Hon-shimeji</name>
    <name type="synonym">Tricholoma shimeji</name>
    <dbReference type="NCBI Taxonomy" id="47721"/>
    <lineage>
        <taxon>Eukaryota</taxon>
        <taxon>Fungi</taxon>
        <taxon>Dikarya</taxon>
        <taxon>Basidiomycota</taxon>
        <taxon>Agaricomycotina</taxon>
        <taxon>Agaricomycetes</taxon>
        <taxon>Agaricomycetidae</taxon>
        <taxon>Agaricales</taxon>
        <taxon>Tricholomatineae</taxon>
        <taxon>Lyophyllaceae</taxon>
        <taxon>Lyophyllum</taxon>
    </lineage>
</organism>
<evidence type="ECO:0000256" key="8">
    <source>
        <dbReference type="ARBA" id="ARBA00022729"/>
    </source>
</evidence>
<keyword evidence="11" id="KW-1015">Disulfide bond</keyword>
<dbReference type="Pfam" id="PF05730">
    <property type="entry name" value="CFEM"/>
    <property type="match status" value="1"/>
</dbReference>
<dbReference type="GO" id="GO:0005576">
    <property type="term" value="C:extracellular region"/>
    <property type="evidence" value="ECO:0007669"/>
    <property type="project" value="UniProtKB-SubCell"/>
</dbReference>
<keyword evidence="10" id="KW-0472">Membrane</keyword>
<dbReference type="PROSITE" id="PS52012">
    <property type="entry name" value="CFEM"/>
    <property type="match status" value="1"/>
</dbReference>
<comment type="similarity">
    <text evidence="3">Belongs to the RBT5 family.</text>
</comment>
<dbReference type="AlphaFoldDB" id="A0A9P3ULY4"/>
<comment type="caution">
    <text evidence="16">The sequence shown here is derived from an EMBL/GenBank/DDBJ whole genome shotgun (WGS) entry which is preliminary data.</text>
</comment>
<evidence type="ECO:0000313" key="16">
    <source>
        <dbReference type="EMBL" id="GLB38123.1"/>
    </source>
</evidence>
<keyword evidence="17" id="KW-1185">Reference proteome</keyword>
<evidence type="ECO:0000256" key="1">
    <source>
        <dbReference type="ARBA" id="ARBA00004609"/>
    </source>
</evidence>
<dbReference type="SMART" id="SM00747">
    <property type="entry name" value="CFEM"/>
    <property type="match status" value="1"/>
</dbReference>
<evidence type="ECO:0000256" key="14">
    <source>
        <dbReference type="SAM" id="SignalP"/>
    </source>
</evidence>
<keyword evidence="13" id="KW-0449">Lipoprotein</keyword>
<evidence type="ECO:0000259" key="15">
    <source>
        <dbReference type="PROSITE" id="PS52012"/>
    </source>
</evidence>
<accession>A0A9P3ULY4</accession>
<evidence type="ECO:0000256" key="9">
    <source>
        <dbReference type="ARBA" id="ARBA00023004"/>
    </source>
</evidence>
<dbReference type="EMBL" id="BRPK01000004">
    <property type="protein sequence ID" value="GLB38123.1"/>
    <property type="molecule type" value="Genomic_DNA"/>
</dbReference>
<evidence type="ECO:0000256" key="7">
    <source>
        <dbReference type="ARBA" id="ARBA00022723"/>
    </source>
</evidence>
<dbReference type="PANTHER" id="PTHR37928">
    <property type="entry name" value="CFEM DOMAIN PROTEIN (AFU_ORTHOLOGUE AFUA_6G14090)"/>
    <property type="match status" value="1"/>
</dbReference>
<evidence type="ECO:0000256" key="3">
    <source>
        <dbReference type="ARBA" id="ARBA00010031"/>
    </source>
</evidence>
<sequence>MARLSTLLASSLAFLLLQTLVNAQNIASLPQCAQDCANIIATAIGCAPTDITCLCQSKTFATATLQCSAQRCSQQDQSSAIGTLASICNSGTATAAAPITTAASAITSTSPLTSATDSLSMLSSMSSASSSIPLTSSTLLTTTSDFATLSMPPSSATSAPAASTSDSPPIINAAAAGMAAKGQIGAIGAVVVALFVLL</sequence>